<proteinExistence type="predicted"/>
<dbReference type="Proteomes" id="UP000308600">
    <property type="component" value="Unassembled WGS sequence"/>
</dbReference>
<name>A0ACD3AN92_9AGAR</name>
<evidence type="ECO:0000313" key="2">
    <source>
        <dbReference type="Proteomes" id="UP000308600"/>
    </source>
</evidence>
<accession>A0ACD3AN92</accession>
<sequence length="353" mass="40406">MSSSITPSPEFPLELEPKLPLELEHEIFLLALQNEASVSANIFLVAKRVNEWCTSFVSNLYKTVINYTSRKYPHNVTFESIKVYGHHTRHLLIVYDSTNKDDVDESTDAVLNFLSSCPNIERLALWFRGPNPYPCAIILIGLTKLINLRHLSIEIECLNYLAGYLEADVDYAETTTDNAKFIKELECKAKAFFLSMTHLEIQCDMPTFDQEAPRFEGLRRFNSLTHLCVPRNVAGEVANLADAWLDAFVILPSIKAIPADGEAEEELGQVQWSEFIRDRCVEITCSELDPNPVAAWEKGARTGEDIWVAADRIIKERRQERATTLLEEELMRVHKSSRLDERHKSETRESHRH</sequence>
<keyword evidence="2" id="KW-1185">Reference proteome</keyword>
<organism evidence="1 2">
    <name type="scientific">Pluteus cervinus</name>
    <dbReference type="NCBI Taxonomy" id="181527"/>
    <lineage>
        <taxon>Eukaryota</taxon>
        <taxon>Fungi</taxon>
        <taxon>Dikarya</taxon>
        <taxon>Basidiomycota</taxon>
        <taxon>Agaricomycotina</taxon>
        <taxon>Agaricomycetes</taxon>
        <taxon>Agaricomycetidae</taxon>
        <taxon>Agaricales</taxon>
        <taxon>Pluteineae</taxon>
        <taxon>Pluteaceae</taxon>
        <taxon>Pluteus</taxon>
    </lineage>
</organism>
<protein>
    <submittedName>
        <fullName evidence="1">Uncharacterized protein</fullName>
    </submittedName>
</protein>
<gene>
    <name evidence="1" type="ORF">BDN72DRAFT_915167</name>
</gene>
<evidence type="ECO:0000313" key="1">
    <source>
        <dbReference type="EMBL" id="TFK67168.1"/>
    </source>
</evidence>
<dbReference type="EMBL" id="ML208383">
    <property type="protein sequence ID" value="TFK67168.1"/>
    <property type="molecule type" value="Genomic_DNA"/>
</dbReference>
<reference evidence="1 2" key="1">
    <citation type="journal article" date="2019" name="Nat. Ecol. Evol.">
        <title>Megaphylogeny resolves global patterns of mushroom evolution.</title>
        <authorList>
            <person name="Varga T."/>
            <person name="Krizsan K."/>
            <person name="Foldi C."/>
            <person name="Dima B."/>
            <person name="Sanchez-Garcia M."/>
            <person name="Sanchez-Ramirez S."/>
            <person name="Szollosi G.J."/>
            <person name="Szarkandi J.G."/>
            <person name="Papp V."/>
            <person name="Albert L."/>
            <person name="Andreopoulos W."/>
            <person name="Angelini C."/>
            <person name="Antonin V."/>
            <person name="Barry K.W."/>
            <person name="Bougher N.L."/>
            <person name="Buchanan P."/>
            <person name="Buyck B."/>
            <person name="Bense V."/>
            <person name="Catcheside P."/>
            <person name="Chovatia M."/>
            <person name="Cooper J."/>
            <person name="Damon W."/>
            <person name="Desjardin D."/>
            <person name="Finy P."/>
            <person name="Geml J."/>
            <person name="Haridas S."/>
            <person name="Hughes K."/>
            <person name="Justo A."/>
            <person name="Karasinski D."/>
            <person name="Kautmanova I."/>
            <person name="Kiss B."/>
            <person name="Kocsube S."/>
            <person name="Kotiranta H."/>
            <person name="LaButti K.M."/>
            <person name="Lechner B.E."/>
            <person name="Liimatainen K."/>
            <person name="Lipzen A."/>
            <person name="Lukacs Z."/>
            <person name="Mihaltcheva S."/>
            <person name="Morgado L.N."/>
            <person name="Niskanen T."/>
            <person name="Noordeloos M.E."/>
            <person name="Ohm R.A."/>
            <person name="Ortiz-Santana B."/>
            <person name="Ovrebo C."/>
            <person name="Racz N."/>
            <person name="Riley R."/>
            <person name="Savchenko A."/>
            <person name="Shiryaev A."/>
            <person name="Soop K."/>
            <person name="Spirin V."/>
            <person name="Szebenyi C."/>
            <person name="Tomsovsky M."/>
            <person name="Tulloss R.E."/>
            <person name="Uehling J."/>
            <person name="Grigoriev I.V."/>
            <person name="Vagvolgyi C."/>
            <person name="Papp T."/>
            <person name="Martin F.M."/>
            <person name="Miettinen O."/>
            <person name="Hibbett D.S."/>
            <person name="Nagy L.G."/>
        </authorList>
    </citation>
    <scope>NUCLEOTIDE SEQUENCE [LARGE SCALE GENOMIC DNA]</scope>
    <source>
        <strain evidence="1 2">NL-1719</strain>
    </source>
</reference>